<evidence type="ECO:0000256" key="1">
    <source>
        <dbReference type="ARBA" id="ARBA00022729"/>
    </source>
</evidence>
<keyword evidence="2" id="KW-0547">Nucleotide-binding</keyword>
<dbReference type="EMBL" id="BMGI01000001">
    <property type="protein sequence ID" value="GGD23899.1"/>
    <property type="molecule type" value="Genomic_DNA"/>
</dbReference>
<organism evidence="5 6">
    <name type="scientific">Sinisalibacter lacisalsi</name>
    <dbReference type="NCBI Taxonomy" id="1526570"/>
    <lineage>
        <taxon>Bacteria</taxon>
        <taxon>Pseudomonadati</taxon>
        <taxon>Pseudomonadota</taxon>
        <taxon>Alphaproteobacteria</taxon>
        <taxon>Rhodobacterales</taxon>
        <taxon>Roseobacteraceae</taxon>
        <taxon>Sinisalibacter</taxon>
    </lineage>
</organism>
<evidence type="ECO:0000259" key="4">
    <source>
        <dbReference type="Pfam" id="PF02872"/>
    </source>
</evidence>
<accession>A0ABQ1QDC4</accession>
<dbReference type="PANTHER" id="PTHR11575:SF6">
    <property type="entry name" value="2',3'-CYCLIC-NUCLEOTIDE 2'-PHOSPHODIESTERASE_3'-NUCLEOTIDASE"/>
    <property type="match status" value="1"/>
</dbReference>
<keyword evidence="2" id="KW-0378">Hydrolase</keyword>
<dbReference type="InterPro" id="IPR036907">
    <property type="entry name" value="5'-Nucleotdase_C_sf"/>
</dbReference>
<evidence type="ECO:0000259" key="3">
    <source>
        <dbReference type="Pfam" id="PF00149"/>
    </source>
</evidence>
<dbReference type="InterPro" id="IPR029052">
    <property type="entry name" value="Metallo-depent_PP-like"/>
</dbReference>
<comment type="caution">
    <text evidence="5">The sequence shown here is derived from an EMBL/GenBank/DDBJ whole genome shotgun (WGS) entry which is preliminary data.</text>
</comment>
<evidence type="ECO:0000256" key="2">
    <source>
        <dbReference type="RuleBase" id="RU362119"/>
    </source>
</evidence>
<dbReference type="PRINTS" id="PR01607">
    <property type="entry name" value="APYRASEFAMLY"/>
</dbReference>
<dbReference type="PANTHER" id="PTHR11575">
    <property type="entry name" value="5'-NUCLEOTIDASE-RELATED"/>
    <property type="match status" value="1"/>
</dbReference>
<reference evidence="6" key="1">
    <citation type="journal article" date="2019" name="Int. J. Syst. Evol. Microbiol.">
        <title>The Global Catalogue of Microorganisms (GCM) 10K type strain sequencing project: providing services to taxonomists for standard genome sequencing and annotation.</title>
        <authorList>
            <consortium name="The Broad Institute Genomics Platform"/>
            <consortium name="The Broad Institute Genome Sequencing Center for Infectious Disease"/>
            <person name="Wu L."/>
            <person name="Ma J."/>
        </authorList>
    </citation>
    <scope>NUCLEOTIDE SEQUENCE [LARGE SCALE GENOMIC DNA]</scope>
    <source>
        <strain evidence="6">CGMCC 1.12922</strain>
    </source>
</reference>
<proteinExistence type="inferred from homology"/>
<dbReference type="RefSeq" id="WP_188526065.1">
    <property type="nucleotide sequence ID" value="NZ_BMGI01000001.1"/>
</dbReference>
<comment type="similarity">
    <text evidence="2">Belongs to the 5'-nucleotidase family.</text>
</comment>
<keyword evidence="6" id="KW-1185">Reference proteome</keyword>
<evidence type="ECO:0000313" key="6">
    <source>
        <dbReference type="Proteomes" id="UP000617355"/>
    </source>
</evidence>
<keyword evidence="1" id="KW-0732">Signal</keyword>
<feature type="domain" description="Calcineurin-like phosphoesterase" evidence="3">
    <location>
        <begin position="18"/>
        <end position="264"/>
    </location>
</feature>
<gene>
    <name evidence="5" type="primary">cpdB</name>
    <name evidence="5" type="ORF">GCM10011358_05400</name>
</gene>
<dbReference type="Pfam" id="PF02872">
    <property type="entry name" value="5_nucleotid_C"/>
    <property type="match status" value="1"/>
</dbReference>
<sequence length="642" mass="67668">MDQPAASITATGARQLDLRIMATSDVHMHLLAFNHDADPLAATTGLAHTATLIRSARKEAANTILLDNGDFLHGSTMAEAITHNVLDGRREPRGLHPIVAAMRALGYDAMTLGNHDFDHGVEFLGQVLRNAPFTVVASNISLLPTTGSGGPRPMPFTLPFALLERNVTDRSGDPHSLKIGLLGMLPPRSVTGLHNGPFRAETRDIVTTARTMVPQLRALGADLVVVMAHSGIAGEVAEDEMENAVVPLAAVPGIDAIIAGHAHQVFPTDAGTWPPSVDARAGMIHGIPVVAPGFWGSHLGVIDLTLRPSPTGGWSLSDARSVARAVARRDPLTGAVRPTVSPDPEILKILSPVRAAITRRTRRAVGNTRRRLHSYFATAAPAPALDLVHRAMLWYGATQLDGIASGSLPLVASTSPFKAGGLAGPGYFTDIPPGPISAEGLTDLYGHPNNLCALCLSGTGLLDWLERAASVFNTILPGGGDQPLVTPKTPAYAFESVAGCDYQIDLAAPPRYDPFGTLLDPRASRIREPRIGGAPVGADTQVLLLTNDYRVTGGGNYPLPAGDGQVFDVAIRVRNLIADYLAANGTYDADPMARWRFRPVPGARATVRSSPRAVAVLDESGANGITPGEISDSGFQAFHVVL</sequence>
<dbReference type="InterPro" id="IPR004843">
    <property type="entry name" value="Calcineurin-like_PHP"/>
</dbReference>
<dbReference type="SUPFAM" id="SSF55816">
    <property type="entry name" value="5'-nucleotidase (syn. UDP-sugar hydrolase), C-terminal domain"/>
    <property type="match status" value="1"/>
</dbReference>
<evidence type="ECO:0000313" key="5">
    <source>
        <dbReference type="EMBL" id="GGD23899.1"/>
    </source>
</evidence>
<dbReference type="InterPro" id="IPR006179">
    <property type="entry name" value="5_nucleotidase/apyrase"/>
</dbReference>
<name>A0ABQ1QDC4_9RHOB</name>
<dbReference type="Gene3D" id="3.90.780.10">
    <property type="entry name" value="5'-Nucleotidase, C-terminal domain"/>
    <property type="match status" value="1"/>
</dbReference>
<dbReference type="InterPro" id="IPR008334">
    <property type="entry name" value="5'-Nucleotdase_C"/>
</dbReference>
<dbReference type="Gene3D" id="3.60.21.10">
    <property type="match status" value="1"/>
</dbReference>
<dbReference type="Proteomes" id="UP000617355">
    <property type="component" value="Unassembled WGS sequence"/>
</dbReference>
<dbReference type="SUPFAM" id="SSF56300">
    <property type="entry name" value="Metallo-dependent phosphatases"/>
    <property type="match status" value="1"/>
</dbReference>
<feature type="domain" description="5'-Nucleotidase C-terminal" evidence="4">
    <location>
        <begin position="383"/>
        <end position="558"/>
    </location>
</feature>
<protein>
    <submittedName>
        <fullName evidence="5">2',3'-cyclic-nucleotide 2'-phosphodiesterase</fullName>
    </submittedName>
</protein>
<dbReference type="Pfam" id="PF00149">
    <property type="entry name" value="Metallophos"/>
    <property type="match status" value="1"/>
</dbReference>